<dbReference type="PANTHER" id="PTHR33745">
    <property type="entry name" value="RSBT ANTAGONIST PROTEIN RSBS-RELATED"/>
    <property type="match status" value="1"/>
</dbReference>
<keyword evidence="1" id="KW-0597">Phosphoprotein</keyword>
<proteinExistence type="predicted"/>
<evidence type="ECO:0000313" key="4">
    <source>
        <dbReference type="Proteomes" id="UP000441585"/>
    </source>
</evidence>
<evidence type="ECO:0000259" key="2">
    <source>
        <dbReference type="PROSITE" id="PS50801"/>
    </source>
</evidence>
<dbReference type="Pfam" id="PF01740">
    <property type="entry name" value="STAS"/>
    <property type="match status" value="1"/>
</dbReference>
<feature type="domain" description="STAS" evidence="2">
    <location>
        <begin position="145"/>
        <end position="256"/>
    </location>
</feature>
<dbReference type="InterPro" id="IPR051932">
    <property type="entry name" value="Bact_StressResp_Reg"/>
</dbReference>
<accession>A0A6I2MGN8</accession>
<dbReference type="EMBL" id="WKKF01000011">
    <property type="protein sequence ID" value="MRX56317.1"/>
    <property type="molecule type" value="Genomic_DNA"/>
</dbReference>
<comment type="caution">
    <text evidence="3">The sequence shown here is derived from an EMBL/GenBank/DDBJ whole genome shotgun (WGS) entry which is preliminary data.</text>
</comment>
<dbReference type="AlphaFoldDB" id="A0A6I2MGN8"/>
<dbReference type="InterPro" id="IPR025751">
    <property type="entry name" value="RsbRD_N_dom"/>
</dbReference>
<organism evidence="3 4">
    <name type="scientific">Metabacillus idriensis</name>
    <dbReference type="NCBI Taxonomy" id="324768"/>
    <lineage>
        <taxon>Bacteria</taxon>
        <taxon>Bacillati</taxon>
        <taxon>Bacillota</taxon>
        <taxon>Bacilli</taxon>
        <taxon>Bacillales</taxon>
        <taxon>Bacillaceae</taxon>
        <taxon>Metabacillus</taxon>
    </lineage>
</organism>
<reference evidence="3 4" key="1">
    <citation type="submission" date="2019-11" db="EMBL/GenBank/DDBJ databases">
        <title>Bacillus idriensis genome.</title>
        <authorList>
            <person name="Konopka E.N."/>
            <person name="Newman J.D."/>
        </authorList>
    </citation>
    <scope>NUCLEOTIDE SEQUENCE [LARGE SCALE GENOMIC DNA]</scope>
    <source>
        <strain evidence="3 4">DSM 19097</strain>
    </source>
</reference>
<protein>
    <submittedName>
        <fullName evidence="3">STAS domain-containing protein</fullName>
    </submittedName>
</protein>
<gene>
    <name evidence="3" type="ORF">GJU41_20350</name>
</gene>
<dbReference type="Pfam" id="PF14361">
    <property type="entry name" value="RsbRD_N"/>
    <property type="match status" value="1"/>
</dbReference>
<evidence type="ECO:0000313" key="3">
    <source>
        <dbReference type="EMBL" id="MRX56317.1"/>
    </source>
</evidence>
<dbReference type="PANTHER" id="PTHR33745:SF3">
    <property type="entry name" value="RSBT CO-ANTAGONIST PROTEIN RSBRC"/>
    <property type="match status" value="1"/>
</dbReference>
<dbReference type="SUPFAM" id="SSF52091">
    <property type="entry name" value="SpoIIaa-like"/>
    <property type="match status" value="1"/>
</dbReference>
<keyword evidence="4" id="KW-1185">Reference proteome</keyword>
<dbReference type="Gene3D" id="3.30.750.24">
    <property type="entry name" value="STAS domain"/>
    <property type="match status" value="1"/>
</dbReference>
<dbReference type="InterPro" id="IPR036513">
    <property type="entry name" value="STAS_dom_sf"/>
</dbReference>
<name>A0A6I2MGN8_9BACI</name>
<dbReference type="PROSITE" id="PS50801">
    <property type="entry name" value="STAS"/>
    <property type="match status" value="1"/>
</dbReference>
<evidence type="ECO:0000256" key="1">
    <source>
        <dbReference type="ARBA" id="ARBA00022553"/>
    </source>
</evidence>
<dbReference type="Proteomes" id="UP000441585">
    <property type="component" value="Unassembled WGS sequence"/>
</dbReference>
<dbReference type="CDD" id="cd07041">
    <property type="entry name" value="STAS_RsbR_RsbS_like"/>
    <property type="match status" value="1"/>
</dbReference>
<dbReference type="InterPro" id="IPR002645">
    <property type="entry name" value="STAS_dom"/>
</dbReference>
<sequence length="260" mass="29888">MTARWLESRTHEPVSVYSIDAPEDIREEIREQNQHFIDTIVNLLEDPSADRVSSWAQEVATKRAMSETPLYRSIQQFRRFRVIFWDTVETYFSIHKDEITSADILHWSKNIHSAFDHAIELFTRYYHQVSEARMEAHKTMIYKLTTPIIPISDEIGVLPIVGDIDTHRAMLISESAIKKAEQLNLSHIVIDMSGVLLIDTMVAGQLFKMIQMMNLLGIEVTITGIRPEIAQTSIQLGIDFGNLGTFGQLKHALKFLYKEN</sequence>